<evidence type="ECO:0000313" key="1">
    <source>
        <dbReference type="EMBL" id="PKK59610.1"/>
    </source>
</evidence>
<evidence type="ECO:0000313" key="2">
    <source>
        <dbReference type="Proteomes" id="UP000233469"/>
    </source>
</evidence>
<dbReference type="EMBL" id="LLXL01002967">
    <property type="protein sequence ID" value="PKK59610.1"/>
    <property type="molecule type" value="Genomic_DNA"/>
</dbReference>
<name>A0A2N1MD97_9GLOM</name>
<proteinExistence type="predicted"/>
<gene>
    <name evidence="1" type="ORF">RhiirC2_794600</name>
</gene>
<accession>A0A2N1MD97</accession>
<dbReference type="AlphaFoldDB" id="A0A2N1MD97"/>
<reference evidence="1 2" key="1">
    <citation type="submission" date="2016-04" db="EMBL/GenBank/DDBJ databases">
        <title>Genome analyses suggest a sexual origin of heterokaryosis in a supposedly ancient asexual fungus.</title>
        <authorList>
            <person name="Ropars J."/>
            <person name="Sedzielewska K."/>
            <person name="Noel J."/>
            <person name="Charron P."/>
            <person name="Farinelli L."/>
            <person name="Marton T."/>
            <person name="Kruger M."/>
            <person name="Pelin A."/>
            <person name="Brachmann A."/>
            <person name="Corradi N."/>
        </authorList>
    </citation>
    <scope>NUCLEOTIDE SEQUENCE [LARGE SCALE GENOMIC DNA]</scope>
    <source>
        <strain evidence="1 2">C2</strain>
    </source>
</reference>
<comment type="caution">
    <text evidence="1">The sequence shown here is derived from an EMBL/GenBank/DDBJ whole genome shotgun (WGS) entry which is preliminary data.</text>
</comment>
<reference evidence="1 2" key="2">
    <citation type="submission" date="2017-10" db="EMBL/GenBank/DDBJ databases">
        <title>Extensive intraspecific genome diversity in a model arbuscular mycorrhizal fungus.</title>
        <authorList>
            <person name="Chen E.C.H."/>
            <person name="Morin E."/>
            <person name="Baudet D."/>
            <person name="Noel J."/>
            <person name="Ndikumana S."/>
            <person name="Charron P."/>
            <person name="St-Onge C."/>
            <person name="Giorgi J."/>
            <person name="Grigoriev I.V."/>
            <person name="Roux C."/>
            <person name="Martin F.M."/>
            <person name="Corradi N."/>
        </authorList>
    </citation>
    <scope>NUCLEOTIDE SEQUENCE [LARGE SCALE GENOMIC DNA]</scope>
    <source>
        <strain evidence="1 2">C2</strain>
    </source>
</reference>
<dbReference type="Proteomes" id="UP000233469">
    <property type="component" value="Unassembled WGS sequence"/>
</dbReference>
<organism evidence="1 2">
    <name type="scientific">Rhizophagus irregularis</name>
    <dbReference type="NCBI Taxonomy" id="588596"/>
    <lineage>
        <taxon>Eukaryota</taxon>
        <taxon>Fungi</taxon>
        <taxon>Fungi incertae sedis</taxon>
        <taxon>Mucoromycota</taxon>
        <taxon>Glomeromycotina</taxon>
        <taxon>Glomeromycetes</taxon>
        <taxon>Glomerales</taxon>
        <taxon>Glomeraceae</taxon>
        <taxon>Rhizophagus</taxon>
    </lineage>
</organism>
<protein>
    <submittedName>
        <fullName evidence="1">Uncharacterized protein</fullName>
    </submittedName>
</protein>
<sequence>MKERRYDLYGDVKCRMYLEENEDNDHIIYCQQLRDKWLMVANNTILAFAREISPTKSRGYITITFVE</sequence>